<name>A0ABP9DGS5_9ACTN</name>
<dbReference type="PANTHER" id="PTHR30521:SF0">
    <property type="entry name" value="DYP-TYPE PEROXIDASE FAMILY PROTEIN"/>
    <property type="match status" value="1"/>
</dbReference>
<evidence type="ECO:0000256" key="4">
    <source>
        <dbReference type="ARBA" id="ARBA00023002"/>
    </source>
</evidence>
<dbReference type="InterPro" id="IPR011008">
    <property type="entry name" value="Dimeric_a/b-barrel"/>
</dbReference>
<organism evidence="9 10">
    <name type="scientific">Kitasatospora terrestris</name>
    <dbReference type="NCBI Taxonomy" id="258051"/>
    <lineage>
        <taxon>Bacteria</taxon>
        <taxon>Bacillati</taxon>
        <taxon>Actinomycetota</taxon>
        <taxon>Actinomycetes</taxon>
        <taxon>Kitasatosporales</taxon>
        <taxon>Streptomycetaceae</taxon>
        <taxon>Kitasatospora</taxon>
    </lineage>
</organism>
<keyword evidence="3" id="KW-0479">Metal-binding</keyword>
<dbReference type="PROSITE" id="PS51404">
    <property type="entry name" value="DYP_PEROXIDASE"/>
    <property type="match status" value="1"/>
</dbReference>
<keyword evidence="10" id="KW-1185">Reference proteome</keyword>
<proteinExistence type="inferred from homology"/>
<sequence>MSGEDVRPEPQKVISGTTRAAVFVVLTVEPGGEGAVREALGDLAGLVRSLGFRKPGEDLSCVTGIGSTAWDRLFAGPRPAELHPFRELRGARHTAPATLGDVLLHIRAQRLDLCFELAAIVTRRLAGAARVVDETHGFTYFDQRDLLGFVDGTENPLGRAAAEAALIGEEDPEFAGGSYVVVQKYLHDLDAWDGLTVEEQQHVVGRTKLEDIELPDGVQRPDSHVAVNQVLDADGEERQILRANMPFGSVADGRFGTYFIGYCRTPEVTEQMLRNMFLGTDGAPHDRILDFSTAVTGSLFAVPPAGFLDELPPAPGTGNAVRRTAADVPLDSSLRIGSLKPVPKPVPTSTKAE</sequence>
<dbReference type="PANTHER" id="PTHR30521">
    <property type="entry name" value="DEFERROCHELATASE/PEROXIDASE"/>
    <property type="match status" value="1"/>
</dbReference>
<dbReference type="NCBIfam" id="TIGR01413">
    <property type="entry name" value="Dyp_perox_fam"/>
    <property type="match status" value="1"/>
</dbReference>
<evidence type="ECO:0000256" key="3">
    <source>
        <dbReference type="ARBA" id="ARBA00022723"/>
    </source>
</evidence>
<keyword evidence="4" id="KW-0560">Oxidoreductase</keyword>
<keyword evidence="5" id="KW-0408">Iron</keyword>
<dbReference type="SUPFAM" id="SSF54909">
    <property type="entry name" value="Dimeric alpha+beta barrel"/>
    <property type="match status" value="1"/>
</dbReference>
<comment type="similarity">
    <text evidence="6">Belongs to the DyP-type peroxidase family.</text>
</comment>
<evidence type="ECO:0000259" key="7">
    <source>
        <dbReference type="Pfam" id="PF04261"/>
    </source>
</evidence>
<reference evidence="10" key="1">
    <citation type="journal article" date="2019" name="Int. J. Syst. Evol. Microbiol.">
        <title>The Global Catalogue of Microorganisms (GCM) 10K type strain sequencing project: providing services to taxonomists for standard genome sequencing and annotation.</title>
        <authorList>
            <consortium name="The Broad Institute Genomics Platform"/>
            <consortium name="The Broad Institute Genome Sequencing Center for Infectious Disease"/>
            <person name="Wu L."/>
            <person name="Ma J."/>
        </authorList>
    </citation>
    <scope>NUCLEOTIDE SEQUENCE [LARGE SCALE GENOMIC DNA]</scope>
    <source>
        <strain evidence="10">JCM 13006</strain>
    </source>
</reference>
<keyword evidence="2 9" id="KW-0575">Peroxidase</keyword>
<protein>
    <submittedName>
        <fullName evidence="9">Dyp-type peroxidase</fullName>
    </submittedName>
</protein>
<comment type="caution">
    <text evidence="9">The sequence shown here is derived from an EMBL/GenBank/DDBJ whole genome shotgun (WGS) entry which is preliminary data.</text>
</comment>
<dbReference type="RefSeq" id="WP_345695901.1">
    <property type="nucleotide sequence ID" value="NZ_BAABIS010000001.1"/>
</dbReference>
<evidence type="ECO:0000313" key="9">
    <source>
        <dbReference type="EMBL" id="GAA4839944.1"/>
    </source>
</evidence>
<evidence type="ECO:0000313" key="10">
    <source>
        <dbReference type="Proteomes" id="UP001501752"/>
    </source>
</evidence>
<evidence type="ECO:0000256" key="5">
    <source>
        <dbReference type="ARBA" id="ARBA00023004"/>
    </source>
</evidence>
<dbReference type="GO" id="GO:0004601">
    <property type="term" value="F:peroxidase activity"/>
    <property type="evidence" value="ECO:0007669"/>
    <property type="project" value="UniProtKB-KW"/>
</dbReference>
<evidence type="ECO:0000259" key="8">
    <source>
        <dbReference type="Pfam" id="PF20628"/>
    </source>
</evidence>
<accession>A0ABP9DGS5</accession>
<evidence type="ECO:0000256" key="1">
    <source>
        <dbReference type="ARBA" id="ARBA00001970"/>
    </source>
</evidence>
<dbReference type="Pfam" id="PF20628">
    <property type="entry name" value="Dyp_perox_C"/>
    <property type="match status" value="1"/>
</dbReference>
<gene>
    <name evidence="9" type="ORF">GCM10023235_14240</name>
</gene>
<dbReference type="Proteomes" id="UP001501752">
    <property type="component" value="Unassembled WGS sequence"/>
</dbReference>
<evidence type="ECO:0000256" key="2">
    <source>
        <dbReference type="ARBA" id="ARBA00022559"/>
    </source>
</evidence>
<feature type="domain" description="Dyp-type peroxidase N-terminal" evidence="7">
    <location>
        <begin position="11"/>
        <end position="138"/>
    </location>
</feature>
<dbReference type="EMBL" id="BAABIS010000001">
    <property type="protein sequence ID" value="GAA4839944.1"/>
    <property type="molecule type" value="Genomic_DNA"/>
</dbReference>
<dbReference type="InterPro" id="IPR006314">
    <property type="entry name" value="Dyp_peroxidase"/>
</dbReference>
<feature type="domain" description="Dyp-type peroxidase C-terminal" evidence="8">
    <location>
        <begin position="142"/>
        <end position="305"/>
    </location>
</feature>
<comment type="cofactor">
    <cofactor evidence="1">
        <name>heme b</name>
        <dbReference type="ChEBI" id="CHEBI:60344"/>
    </cofactor>
</comment>
<evidence type="ECO:0000256" key="6">
    <source>
        <dbReference type="ARBA" id="ARBA00025737"/>
    </source>
</evidence>
<dbReference type="Pfam" id="PF04261">
    <property type="entry name" value="Dyp_perox_N"/>
    <property type="match status" value="1"/>
</dbReference>
<dbReference type="InterPro" id="IPR048327">
    <property type="entry name" value="Dyp_perox_N"/>
</dbReference>
<dbReference type="InterPro" id="IPR048328">
    <property type="entry name" value="Dyp_perox_C"/>
</dbReference>